<name>A0A239WGH0_9ACTN</name>
<evidence type="ECO:0000256" key="1">
    <source>
        <dbReference type="SAM" id="MobiDB-lite"/>
    </source>
</evidence>
<keyword evidence="2" id="KW-0732">Signal</keyword>
<evidence type="ECO:0000313" key="5">
    <source>
        <dbReference type="Proteomes" id="UP000215332"/>
    </source>
</evidence>
<feature type="compositionally biased region" description="Low complexity" evidence="1">
    <location>
        <begin position="546"/>
        <end position="594"/>
    </location>
</feature>
<evidence type="ECO:0000256" key="2">
    <source>
        <dbReference type="SAM" id="SignalP"/>
    </source>
</evidence>
<reference evidence="4 5" key="1">
    <citation type="submission" date="2017-06" db="EMBL/GenBank/DDBJ databases">
        <authorList>
            <consortium name="Pathogen Informatics"/>
        </authorList>
    </citation>
    <scope>NUCLEOTIDE SEQUENCE [LARGE SCALE GENOMIC DNA]</scope>
    <source>
        <strain evidence="4 5">NCTC11865</strain>
    </source>
</reference>
<feature type="chain" id="PRO_5011248839" evidence="2">
    <location>
        <begin position="25"/>
        <end position="647"/>
    </location>
</feature>
<evidence type="ECO:0000259" key="3">
    <source>
        <dbReference type="Pfam" id="PF13449"/>
    </source>
</evidence>
<dbReference type="Pfam" id="PF13449">
    <property type="entry name" value="Phytase-like"/>
    <property type="match status" value="1"/>
</dbReference>
<sequence>MRKHSHIVVFTLVALMTSTGVAHAAPQSTGDAEAATAISLYTSALGDITTMPNGVHITNSGHGSSFHAAPSAELVDHQSVFYGLTDRGPNVDGDLAGKEVKVEPVVDFQPNITKFVLRNGVMEPRETIGLKRNGKPINGQLNGQADTGETIVDITGRKLAPSDNGLDPEGLVAAKDGSFFVSDEYGPFIVHFDADGNEIDRLNPYEGTLPAELRFRTANKGMEGLTLSPDGKTMYGVMQSALTTPDIKGKSKNVPFVRIVAIDTASMKVTGQYLYMLHSSQAHTTVSEISALGNHTLLVDERDGKAGSDTFKRLYRIDLAQATNLLDLANAYDPDKGGVLIDGKSLEGYVSHTDGAKANEQVAAETLRAAGISPAQGRLYLDVTKLVWGADPSGNTFSHDKVEGVAVTKGGQHLTLANDSDFGLEGSSHTGTQFELKQKEYQGRPETGEALDIDMTAVPQQYRGDGYIAPEVNTTDAGTEVEVTLGGLQPDTGHELLAGRKKLVSVDADARGDATTTVDRAELTAAGNTLTLALDNQVVGSWSVQPAATPSPSMSPSAPAASPTATASGSSPITSPTSSTRATPAATPTGVPSAIVTPELSSHKEATPAGSTTGHAHGTDDDSSTSSGSQIVTSSPSRGLALPATGN</sequence>
<protein>
    <submittedName>
        <fullName evidence="4">Uncharacterized protein conserved in bacteria</fullName>
    </submittedName>
</protein>
<dbReference type="InterPro" id="IPR011045">
    <property type="entry name" value="N2O_reductase_N"/>
</dbReference>
<dbReference type="InterPro" id="IPR027372">
    <property type="entry name" value="Phytase-like_dom"/>
</dbReference>
<dbReference type="PANTHER" id="PTHR37957">
    <property type="entry name" value="BLR7070 PROTEIN"/>
    <property type="match status" value="1"/>
</dbReference>
<dbReference type="PANTHER" id="PTHR37957:SF1">
    <property type="entry name" value="PHYTASE-LIKE DOMAIN-CONTAINING PROTEIN"/>
    <property type="match status" value="1"/>
</dbReference>
<organism evidence="4 5">
    <name type="scientific">Cutibacterium granulosum</name>
    <dbReference type="NCBI Taxonomy" id="33011"/>
    <lineage>
        <taxon>Bacteria</taxon>
        <taxon>Bacillati</taxon>
        <taxon>Actinomycetota</taxon>
        <taxon>Actinomycetes</taxon>
        <taxon>Propionibacteriales</taxon>
        <taxon>Propionibacteriaceae</taxon>
        <taxon>Cutibacterium</taxon>
    </lineage>
</organism>
<dbReference type="KEGG" id="cgrn:4412665_00920"/>
<feature type="region of interest" description="Disordered" evidence="1">
    <location>
        <begin position="545"/>
        <end position="647"/>
    </location>
</feature>
<evidence type="ECO:0000313" key="4">
    <source>
        <dbReference type="EMBL" id="SNV33206.1"/>
    </source>
</evidence>
<feature type="domain" description="Phytase-like" evidence="3">
    <location>
        <begin position="77"/>
        <end position="422"/>
    </location>
</feature>
<dbReference type="AlphaFoldDB" id="A0A239WGH0"/>
<dbReference type="SUPFAM" id="SSF50974">
    <property type="entry name" value="Nitrous oxide reductase, N-terminal domain"/>
    <property type="match status" value="1"/>
</dbReference>
<feature type="signal peptide" evidence="2">
    <location>
        <begin position="1"/>
        <end position="24"/>
    </location>
</feature>
<dbReference type="Proteomes" id="UP000215332">
    <property type="component" value="Chromosome 1"/>
</dbReference>
<feature type="compositionally biased region" description="Low complexity" evidence="1">
    <location>
        <begin position="624"/>
        <end position="637"/>
    </location>
</feature>
<proteinExistence type="predicted"/>
<gene>
    <name evidence="4" type="ORF">SAMEA4412665_00920</name>
</gene>
<dbReference type="EMBL" id="LT906441">
    <property type="protein sequence ID" value="SNV33206.1"/>
    <property type="molecule type" value="Genomic_DNA"/>
</dbReference>
<accession>A0A239WGH0</accession>